<feature type="compositionally biased region" description="Polar residues" evidence="1">
    <location>
        <begin position="14"/>
        <end position="34"/>
    </location>
</feature>
<dbReference type="InterPro" id="IPR016024">
    <property type="entry name" value="ARM-type_fold"/>
</dbReference>
<feature type="transmembrane region" description="Helical" evidence="2">
    <location>
        <begin position="70"/>
        <end position="95"/>
    </location>
</feature>
<dbReference type="SUPFAM" id="SSF48371">
    <property type="entry name" value="ARM repeat"/>
    <property type="match status" value="1"/>
</dbReference>
<keyword evidence="2" id="KW-1133">Transmembrane helix</keyword>
<proteinExistence type="predicted"/>
<keyword evidence="2" id="KW-0472">Membrane</keyword>
<feature type="compositionally biased region" description="Low complexity" evidence="1">
    <location>
        <begin position="40"/>
        <end position="57"/>
    </location>
</feature>
<dbReference type="Gene3D" id="1.25.10.10">
    <property type="entry name" value="Leucine-rich Repeat Variant"/>
    <property type="match status" value="1"/>
</dbReference>
<evidence type="ECO:0000256" key="1">
    <source>
        <dbReference type="SAM" id="MobiDB-lite"/>
    </source>
</evidence>
<keyword evidence="4" id="KW-1185">Reference proteome</keyword>
<dbReference type="OrthoDB" id="254012at2"/>
<dbReference type="Proteomes" id="UP000317243">
    <property type="component" value="Unassembled WGS sequence"/>
</dbReference>
<gene>
    <name evidence="3" type="ORF">KOR42_04950</name>
</gene>
<reference evidence="3 4" key="1">
    <citation type="submission" date="2019-02" db="EMBL/GenBank/DDBJ databases">
        <title>Deep-cultivation of Planctomycetes and their phenomic and genomic characterization uncovers novel biology.</title>
        <authorList>
            <person name="Wiegand S."/>
            <person name="Jogler M."/>
            <person name="Boedeker C."/>
            <person name="Pinto D."/>
            <person name="Vollmers J."/>
            <person name="Rivas-Marin E."/>
            <person name="Kohn T."/>
            <person name="Peeters S.H."/>
            <person name="Heuer A."/>
            <person name="Rast P."/>
            <person name="Oberbeckmann S."/>
            <person name="Bunk B."/>
            <person name="Jeske O."/>
            <person name="Meyerdierks A."/>
            <person name="Storesund J.E."/>
            <person name="Kallscheuer N."/>
            <person name="Luecker S."/>
            <person name="Lage O.M."/>
            <person name="Pohl T."/>
            <person name="Merkel B.J."/>
            <person name="Hornburger P."/>
            <person name="Mueller R.-W."/>
            <person name="Bruemmer F."/>
            <person name="Labrenz M."/>
            <person name="Spormann A.M."/>
            <person name="Op Den Camp H."/>
            <person name="Overmann J."/>
            <person name="Amann R."/>
            <person name="Jetten M.S.M."/>
            <person name="Mascher T."/>
            <person name="Medema M.H."/>
            <person name="Devos D.P."/>
            <person name="Kaster A.-K."/>
            <person name="Ovreas L."/>
            <person name="Rohde M."/>
            <person name="Galperin M.Y."/>
            <person name="Jogler C."/>
        </authorList>
    </citation>
    <scope>NUCLEOTIDE SEQUENCE [LARGE SCALE GENOMIC DNA]</scope>
    <source>
        <strain evidence="3 4">KOR42</strain>
    </source>
</reference>
<sequence>MTDPSHNPMDNDESSSGPMNSDENSSAPMNSDENASAPIDSDGSSAGVGDGSQVPLPSELPPVEPPSAGMIIQLFLIPAVIVAVIVGVYTIFGTLASQELDWRQLVMDVKSENPHVRWRGALGLAQMLDADKQRGEESQNLDSNPEIAEALAELYSKLSSPSSPTDEEEKQIEFLSKALGRMNVQDVILPVFREGISPDRDVIVRKHSLIGIAMLAGSVQESGAKMKDPELVAELVEISREPERLLRHQAAYALGLMDSPAAQERLQELLQDPDQMTRVNAAIALARTSSTDGLFIFSELIDEGANWKMNPGSVETLDQESEYFERMLMLLNGVKAIGLLAPELTAEERSQLLESLDQLSASSQDAVLNSAILEVRAQLKNN</sequence>
<accession>A0A5C5X285</accession>
<dbReference type="GO" id="GO:0016491">
    <property type="term" value="F:oxidoreductase activity"/>
    <property type="evidence" value="ECO:0007669"/>
    <property type="project" value="TreeGrafter"/>
</dbReference>
<evidence type="ECO:0000313" key="4">
    <source>
        <dbReference type="Proteomes" id="UP000317243"/>
    </source>
</evidence>
<evidence type="ECO:0000313" key="3">
    <source>
        <dbReference type="EMBL" id="TWT57137.1"/>
    </source>
</evidence>
<dbReference type="Pfam" id="PF13646">
    <property type="entry name" value="HEAT_2"/>
    <property type="match status" value="1"/>
</dbReference>
<name>A0A5C5X285_9PLAN</name>
<keyword evidence="2" id="KW-0812">Transmembrane</keyword>
<dbReference type="EMBL" id="SIHI01000001">
    <property type="protein sequence ID" value="TWT57137.1"/>
    <property type="molecule type" value="Genomic_DNA"/>
</dbReference>
<dbReference type="InterPro" id="IPR004155">
    <property type="entry name" value="PBS_lyase_HEAT"/>
</dbReference>
<dbReference type="PANTHER" id="PTHR12697:SF5">
    <property type="entry name" value="DEOXYHYPUSINE HYDROXYLASE"/>
    <property type="match status" value="1"/>
</dbReference>
<dbReference type="AlphaFoldDB" id="A0A5C5X285"/>
<dbReference type="InterPro" id="IPR011989">
    <property type="entry name" value="ARM-like"/>
</dbReference>
<dbReference type="RefSeq" id="WP_146507014.1">
    <property type="nucleotide sequence ID" value="NZ_SIHI01000001.1"/>
</dbReference>
<evidence type="ECO:0008006" key="5">
    <source>
        <dbReference type="Google" id="ProtNLM"/>
    </source>
</evidence>
<evidence type="ECO:0000256" key="2">
    <source>
        <dbReference type="SAM" id="Phobius"/>
    </source>
</evidence>
<protein>
    <recommendedName>
        <fullName evidence="5">HEAT repeat protein</fullName>
    </recommendedName>
</protein>
<dbReference type="SMART" id="SM00567">
    <property type="entry name" value="EZ_HEAT"/>
    <property type="match status" value="1"/>
</dbReference>
<dbReference type="PANTHER" id="PTHR12697">
    <property type="entry name" value="PBS LYASE HEAT-LIKE PROTEIN"/>
    <property type="match status" value="1"/>
</dbReference>
<organism evidence="3 4">
    <name type="scientific">Thalassoglobus neptunius</name>
    <dbReference type="NCBI Taxonomy" id="1938619"/>
    <lineage>
        <taxon>Bacteria</taxon>
        <taxon>Pseudomonadati</taxon>
        <taxon>Planctomycetota</taxon>
        <taxon>Planctomycetia</taxon>
        <taxon>Planctomycetales</taxon>
        <taxon>Planctomycetaceae</taxon>
        <taxon>Thalassoglobus</taxon>
    </lineage>
</organism>
<feature type="region of interest" description="Disordered" evidence="1">
    <location>
        <begin position="1"/>
        <end position="61"/>
    </location>
</feature>
<comment type="caution">
    <text evidence="3">The sequence shown here is derived from an EMBL/GenBank/DDBJ whole genome shotgun (WGS) entry which is preliminary data.</text>
</comment>